<reference evidence="2" key="1">
    <citation type="submission" date="2009-01" db="EMBL/GenBank/DDBJ databases">
        <title>Complete sequence of Anaeromyxobacter dehalogenans 2CP-1.</title>
        <authorList>
            <consortium name="US DOE Joint Genome Institute"/>
            <person name="Lucas S."/>
            <person name="Copeland A."/>
            <person name="Lapidus A."/>
            <person name="Glavina del Rio T."/>
            <person name="Dalin E."/>
            <person name="Tice H."/>
            <person name="Bruce D."/>
            <person name="Goodwin L."/>
            <person name="Pitluck S."/>
            <person name="Saunders E."/>
            <person name="Brettin T."/>
            <person name="Detter J.C."/>
            <person name="Han C."/>
            <person name="Larimer F."/>
            <person name="Land M."/>
            <person name="Hauser L."/>
            <person name="Kyrpides N."/>
            <person name="Ovchinnikova G."/>
            <person name="Beliaev A.S."/>
            <person name="Richardson P."/>
        </authorList>
    </citation>
    <scope>NUCLEOTIDE SEQUENCE</scope>
    <source>
        <strain evidence="2">2CP-1</strain>
    </source>
</reference>
<evidence type="ECO:0000313" key="2">
    <source>
        <dbReference type="EMBL" id="ACL66474.1"/>
    </source>
</evidence>
<feature type="domain" description="HTH luxR-type" evidence="1">
    <location>
        <begin position="302"/>
        <end position="359"/>
    </location>
</feature>
<dbReference type="KEGG" id="acp:A2cp1_3139"/>
<dbReference type="SMART" id="SM00421">
    <property type="entry name" value="HTH_LUXR"/>
    <property type="match status" value="1"/>
</dbReference>
<dbReference type="HOGENOM" id="CLU_741126_0_0_7"/>
<sequence length="373" mass="38405">MPSHGHLLRVEPRSLPRPALALVPPPAGAGVIRLGPDELVVFTTPGAAGGAAPCPAGPRFRGLRAVHACYAPAPSTEAWLRGVLDALVAMAPGGGGWFARLDGLAAGRGAAILAPGGAAARPDLAGAELLQEVGVECYRALSQPRPPVELLSRRLRALLPPAVERRALAALLRHGMADALVLSAGELDGVALTLGLRLEPGVRPPSRTVGLLRHVAGHLGTARRLRGGLAPEAACSRPARRSIAPAAVGALRQAGAVVREEPAAALRRWGELLRGEYALVDHWREDGAGHVLARRCDEPGDPAALHPVEGDVLRAVLDGLAAPQVGALRAVTRATVSLHLASARARLRCASRRELLALAAAFPEAMGAAPGAP</sequence>
<dbReference type="GO" id="GO:0003677">
    <property type="term" value="F:DNA binding"/>
    <property type="evidence" value="ECO:0007669"/>
    <property type="project" value="InterPro"/>
</dbReference>
<dbReference type="SUPFAM" id="SSF46894">
    <property type="entry name" value="C-terminal effector domain of the bipartite response regulators"/>
    <property type="match status" value="1"/>
</dbReference>
<dbReference type="Proteomes" id="UP000007089">
    <property type="component" value="Chromosome"/>
</dbReference>
<dbReference type="RefSeq" id="WP_012634195.1">
    <property type="nucleotide sequence ID" value="NC_011891.1"/>
</dbReference>
<dbReference type="InterPro" id="IPR016032">
    <property type="entry name" value="Sig_transdc_resp-reg_C-effctor"/>
</dbReference>
<accession>B8JG71</accession>
<keyword evidence="3" id="KW-1185">Reference proteome</keyword>
<gene>
    <name evidence="2" type="ordered locus">A2cp1_3139</name>
</gene>
<evidence type="ECO:0000259" key="1">
    <source>
        <dbReference type="SMART" id="SM00421"/>
    </source>
</evidence>
<proteinExistence type="predicted"/>
<name>B8JG71_ANAD2</name>
<dbReference type="EMBL" id="CP001359">
    <property type="protein sequence ID" value="ACL66474.1"/>
    <property type="molecule type" value="Genomic_DNA"/>
</dbReference>
<protein>
    <submittedName>
        <fullName evidence="2">Transcriptional regulator, LuxR family</fullName>
    </submittedName>
</protein>
<dbReference type="InterPro" id="IPR000792">
    <property type="entry name" value="Tscrpt_reg_LuxR_C"/>
</dbReference>
<organism evidence="2 3">
    <name type="scientific">Anaeromyxobacter dehalogenans (strain ATCC BAA-258 / DSM 21875 / 2CP-1)</name>
    <dbReference type="NCBI Taxonomy" id="455488"/>
    <lineage>
        <taxon>Bacteria</taxon>
        <taxon>Pseudomonadati</taxon>
        <taxon>Myxococcota</taxon>
        <taxon>Myxococcia</taxon>
        <taxon>Myxococcales</taxon>
        <taxon>Cystobacterineae</taxon>
        <taxon>Anaeromyxobacteraceae</taxon>
        <taxon>Anaeromyxobacter</taxon>
    </lineage>
</organism>
<dbReference type="GO" id="GO:0006355">
    <property type="term" value="P:regulation of DNA-templated transcription"/>
    <property type="evidence" value="ECO:0007669"/>
    <property type="project" value="InterPro"/>
</dbReference>
<evidence type="ECO:0000313" key="3">
    <source>
        <dbReference type="Proteomes" id="UP000007089"/>
    </source>
</evidence>
<dbReference type="InterPro" id="IPR036388">
    <property type="entry name" value="WH-like_DNA-bd_sf"/>
</dbReference>
<dbReference type="AlphaFoldDB" id="B8JG71"/>
<dbReference type="Gene3D" id="1.10.10.10">
    <property type="entry name" value="Winged helix-like DNA-binding domain superfamily/Winged helix DNA-binding domain"/>
    <property type="match status" value="1"/>
</dbReference>